<organism evidence="3 4">
    <name type="scientific">Candidatus Thalassospirochaeta sargassi</name>
    <dbReference type="NCBI Taxonomy" id="3119039"/>
    <lineage>
        <taxon>Bacteria</taxon>
        <taxon>Pseudomonadati</taxon>
        <taxon>Spirochaetota</taxon>
        <taxon>Spirochaetia</taxon>
        <taxon>Spirochaetales</taxon>
        <taxon>Spirochaetaceae</taxon>
        <taxon>Candidatus Thalassospirochaeta</taxon>
    </lineage>
</organism>
<evidence type="ECO:0000313" key="3">
    <source>
        <dbReference type="EMBL" id="MDC7226786.1"/>
    </source>
</evidence>
<dbReference type="InterPro" id="IPR008135">
    <property type="entry name" value="Competence-induced_CinA"/>
</dbReference>
<dbReference type="NCBIfam" id="TIGR00177">
    <property type="entry name" value="molyb_syn"/>
    <property type="match status" value="1"/>
</dbReference>
<dbReference type="SMART" id="SM00852">
    <property type="entry name" value="MoCF_biosynth"/>
    <property type="match status" value="1"/>
</dbReference>
<feature type="domain" description="MoaB/Mog" evidence="2">
    <location>
        <begin position="4"/>
        <end position="171"/>
    </location>
</feature>
<dbReference type="CDD" id="cd00885">
    <property type="entry name" value="cinA"/>
    <property type="match status" value="1"/>
</dbReference>
<gene>
    <name evidence="3" type="ORF">PQJ61_08470</name>
</gene>
<dbReference type="InterPro" id="IPR036425">
    <property type="entry name" value="MoaB/Mog-like_dom_sf"/>
</dbReference>
<evidence type="ECO:0000256" key="1">
    <source>
        <dbReference type="HAMAP-Rule" id="MF_00226"/>
    </source>
</evidence>
<dbReference type="InterPro" id="IPR041424">
    <property type="entry name" value="CinA_KH"/>
</dbReference>
<dbReference type="HAMAP" id="MF_00226_B">
    <property type="entry name" value="CinA_B"/>
    <property type="match status" value="1"/>
</dbReference>
<dbReference type="Pfam" id="PF18146">
    <property type="entry name" value="CinA_KH"/>
    <property type="match status" value="1"/>
</dbReference>
<evidence type="ECO:0000313" key="4">
    <source>
        <dbReference type="Proteomes" id="UP001221217"/>
    </source>
</evidence>
<dbReference type="SUPFAM" id="SSF142433">
    <property type="entry name" value="CinA-like"/>
    <property type="match status" value="1"/>
</dbReference>
<evidence type="ECO:0000259" key="2">
    <source>
        <dbReference type="SMART" id="SM00852"/>
    </source>
</evidence>
<dbReference type="PANTHER" id="PTHR13939:SF0">
    <property type="entry name" value="NMN AMIDOHYDROLASE-LIKE PROTEIN YFAY"/>
    <property type="match status" value="1"/>
</dbReference>
<dbReference type="AlphaFoldDB" id="A0AAJ1MKG4"/>
<dbReference type="Pfam" id="PF02464">
    <property type="entry name" value="CinA"/>
    <property type="match status" value="1"/>
</dbReference>
<proteinExistence type="inferred from homology"/>
<dbReference type="EMBL" id="JAQQAL010000017">
    <property type="protein sequence ID" value="MDC7226786.1"/>
    <property type="molecule type" value="Genomic_DNA"/>
</dbReference>
<sequence>MNATIITIGDELLIGQVVDTNSAWMATELTKLGFTIENHISISDTGDKIRSTIDRYLPENDLIIFTGGLGPTNDDITKKVLTEYFNSSLVLSEDVLSAVEAKIKSYGSTMNDLNREQALVPAAAKVLMNNHGTAPGMWFEKDGRVVISLPGVPSEMKGIFNDHIKRELGSYFSLPHIIYKTIMVSGISEAHLAEKLSNWEAALPAGVSLAYLPSPEAIRLRLGAKGVDEASVLKLLDEPIKTLHDIIARYIYGYDNETLEEVIGRMIAERGSHLACAESCTGGTIAQRITAIPGCSKWFKGGAVVYSNEVKSAVLGVEAETLERFGAVSEETVTEMVKGAQKVFGAEYAVATSGIAGPTGGSSEKPVGTVWTAAAGPGFIVTKKFNFGKNRTMNIRRSTAGALSLLQKAINCN</sequence>
<dbReference type="PIRSF" id="PIRSF006728">
    <property type="entry name" value="CinA"/>
    <property type="match status" value="1"/>
</dbReference>
<dbReference type="NCBIfam" id="TIGR00199">
    <property type="entry name" value="PncC_domain"/>
    <property type="match status" value="1"/>
</dbReference>
<dbReference type="Proteomes" id="UP001221217">
    <property type="component" value="Unassembled WGS sequence"/>
</dbReference>
<dbReference type="Pfam" id="PF00994">
    <property type="entry name" value="MoCF_biosynth"/>
    <property type="match status" value="1"/>
</dbReference>
<dbReference type="SUPFAM" id="SSF53218">
    <property type="entry name" value="Molybdenum cofactor biosynthesis proteins"/>
    <property type="match status" value="1"/>
</dbReference>
<name>A0AAJ1MKG4_9SPIO</name>
<dbReference type="InterPro" id="IPR001453">
    <property type="entry name" value="MoaB/Mog_dom"/>
</dbReference>
<comment type="similarity">
    <text evidence="1">Belongs to the CinA family.</text>
</comment>
<dbReference type="InterPro" id="IPR008136">
    <property type="entry name" value="CinA_C"/>
</dbReference>
<dbReference type="InterPro" id="IPR050101">
    <property type="entry name" value="CinA"/>
</dbReference>
<protein>
    <recommendedName>
        <fullName evidence="1">CinA-like protein</fullName>
    </recommendedName>
</protein>
<dbReference type="PANTHER" id="PTHR13939">
    <property type="entry name" value="NICOTINAMIDE-NUCLEOTIDE AMIDOHYDROLASE PNCC"/>
    <property type="match status" value="1"/>
</dbReference>
<dbReference type="NCBIfam" id="NF001813">
    <property type="entry name" value="PRK00549.1"/>
    <property type="match status" value="1"/>
</dbReference>
<accession>A0AAJ1MKG4</accession>
<dbReference type="NCBIfam" id="TIGR00200">
    <property type="entry name" value="cinA_nterm"/>
    <property type="match status" value="1"/>
</dbReference>
<dbReference type="InterPro" id="IPR036653">
    <property type="entry name" value="CinA-like_C"/>
</dbReference>
<dbReference type="Gene3D" id="3.40.980.10">
    <property type="entry name" value="MoaB/Mog-like domain"/>
    <property type="match status" value="1"/>
</dbReference>
<comment type="caution">
    <text evidence="3">The sequence shown here is derived from an EMBL/GenBank/DDBJ whole genome shotgun (WGS) entry which is preliminary data.</text>
</comment>
<dbReference type="Gene3D" id="3.90.950.20">
    <property type="entry name" value="CinA-like"/>
    <property type="match status" value="1"/>
</dbReference>
<reference evidence="3 4" key="1">
    <citation type="submission" date="2022-12" db="EMBL/GenBank/DDBJ databases">
        <title>Metagenome assembled genome from gulf of manar.</title>
        <authorList>
            <person name="Kohli P."/>
            <person name="Pk S."/>
            <person name="Venkata Ramana C."/>
            <person name="Sasikala C."/>
        </authorList>
    </citation>
    <scope>NUCLEOTIDE SEQUENCE [LARGE SCALE GENOMIC DNA]</scope>
    <source>
        <strain evidence="3">JB008</strain>
    </source>
</reference>